<name>A0A0W0WU92_9GAMM</name>
<evidence type="ECO:0000256" key="1">
    <source>
        <dbReference type="SAM" id="SignalP"/>
    </source>
</evidence>
<dbReference type="PATRIC" id="fig|45070.6.peg.917"/>
<gene>
    <name evidence="3" type="ORF">Lnau_0865</name>
</gene>
<keyword evidence="4" id="KW-1185">Reference proteome</keyword>
<proteinExistence type="predicted"/>
<dbReference type="InterPro" id="IPR019223">
    <property type="entry name" value="DUF2147"/>
</dbReference>
<dbReference type="Gene3D" id="2.40.128.520">
    <property type="match status" value="1"/>
</dbReference>
<dbReference type="Pfam" id="PF09917">
    <property type="entry name" value="DUF2147"/>
    <property type="match status" value="1"/>
</dbReference>
<organism evidence="3 4">
    <name type="scientific">Legionella nautarum</name>
    <dbReference type="NCBI Taxonomy" id="45070"/>
    <lineage>
        <taxon>Bacteria</taxon>
        <taxon>Pseudomonadati</taxon>
        <taxon>Pseudomonadota</taxon>
        <taxon>Gammaproteobacteria</taxon>
        <taxon>Legionellales</taxon>
        <taxon>Legionellaceae</taxon>
        <taxon>Legionella</taxon>
    </lineage>
</organism>
<dbReference type="Proteomes" id="UP000054725">
    <property type="component" value="Unassembled WGS sequence"/>
</dbReference>
<feature type="signal peptide" evidence="1">
    <location>
        <begin position="1"/>
        <end position="22"/>
    </location>
</feature>
<feature type="chain" id="PRO_5006915827" evidence="1">
    <location>
        <begin position="23"/>
        <end position="142"/>
    </location>
</feature>
<accession>A0A0W0WU92</accession>
<evidence type="ECO:0000313" key="4">
    <source>
        <dbReference type="Proteomes" id="UP000054725"/>
    </source>
</evidence>
<dbReference type="PANTHER" id="PTHR36919:SF3">
    <property type="entry name" value="BLL5882 PROTEIN"/>
    <property type="match status" value="1"/>
</dbReference>
<reference evidence="3 4" key="1">
    <citation type="submission" date="2015-11" db="EMBL/GenBank/DDBJ databases">
        <title>Genomic analysis of 38 Legionella species identifies large and diverse effector repertoires.</title>
        <authorList>
            <person name="Burstein D."/>
            <person name="Amaro F."/>
            <person name="Zusman T."/>
            <person name="Lifshitz Z."/>
            <person name="Cohen O."/>
            <person name="Gilbert J.A."/>
            <person name="Pupko T."/>
            <person name="Shuman H.A."/>
            <person name="Segal G."/>
        </authorList>
    </citation>
    <scope>NUCLEOTIDE SEQUENCE [LARGE SCALE GENOMIC DNA]</scope>
    <source>
        <strain evidence="3 4">ATCC 49506</strain>
    </source>
</reference>
<dbReference type="OrthoDB" id="9814399at2"/>
<comment type="caution">
    <text evidence="3">The sequence shown here is derived from an EMBL/GenBank/DDBJ whole genome shotgun (WGS) entry which is preliminary data.</text>
</comment>
<evidence type="ECO:0000259" key="2">
    <source>
        <dbReference type="Pfam" id="PF09917"/>
    </source>
</evidence>
<evidence type="ECO:0000313" key="3">
    <source>
        <dbReference type="EMBL" id="KTD35881.1"/>
    </source>
</evidence>
<dbReference type="PANTHER" id="PTHR36919">
    <property type="entry name" value="BLR1215 PROTEIN"/>
    <property type="match status" value="1"/>
</dbReference>
<dbReference type="EMBL" id="LNYO01000013">
    <property type="protein sequence ID" value="KTD35881.1"/>
    <property type="molecule type" value="Genomic_DNA"/>
</dbReference>
<dbReference type="RefSeq" id="WP_058503921.1">
    <property type="nucleotide sequence ID" value="NZ_CAAAIF010000001.1"/>
</dbReference>
<protein>
    <submittedName>
        <fullName evidence="3">Putative signal peptide protein</fullName>
    </submittedName>
</protein>
<keyword evidence="1" id="KW-0732">Signal</keyword>
<feature type="domain" description="DUF2147" evidence="2">
    <location>
        <begin position="27"/>
        <end position="142"/>
    </location>
</feature>
<sequence>MRQMKALLAFLITLTMIPVSFAQSPAGTWTSIDDATGKKRVVVNFKVSGKTLSGTIVKVFPQPGDTGICSKCPGSLKNKPTQGLRIIWGLKDRGNGVWEDGKILDPKSGKIYHAKITLEGNKLYVRGYIGIPALGRTQIWVR</sequence>
<dbReference type="STRING" id="45070.Lnau_0865"/>
<dbReference type="AlphaFoldDB" id="A0A0W0WU92"/>